<gene>
    <name evidence="3" type="ORF">RUMCAL_00242</name>
</gene>
<dbReference type="InterPro" id="IPR018247">
    <property type="entry name" value="EF_Hand_1_Ca_BS"/>
</dbReference>
<evidence type="ECO:0000313" key="3">
    <source>
        <dbReference type="EMBL" id="ERJ97364.1"/>
    </source>
</evidence>
<feature type="chain" id="PRO_5039316165" evidence="1">
    <location>
        <begin position="24"/>
        <end position="805"/>
    </location>
</feature>
<dbReference type="OrthoDB" id="9760654at2"/>
<dbReference type="InterPro" id="IPR016134">
    <property type="entry name" value="Dockerin_dom"/>
</dbReference>
<dbReference type="InterPro" id="IPR036439">
    <property type="entry name" value="Dockerin_dom_sf"/>
</dbReference>
<organism evidence="3 4">
    <name type="scientific">Ruminococcus callidus ATCC 27760</name>
    <dbReference type="NCBI Taxonomy" id="411473"/>
    <lineage>
        <taxon>Bacteria</taxon>
        <taxon>Bacillati</taxon>
        <taxon>Bacillota</taxon>
        <taxon>Clostridia</taxon>
        <taxon>Eubacteriales</taxon>
        <taxon>Oscillospiraceae</taxon>
        <taxon>Ruminococcus</taxon>
    </lineage>
</organism>
<keyword evidence="1" id="KW-0732">Signal</keyword>
<dbReference type="STRING" id="411473.RUMCAL_00242"/>
<keyword evidence="4" id="KW-1185">Reference proteome</keyword>
<dbReference type="PROSITE" id="PS00018">
    <property type="entry name" value="EF_HAND_1"/>
    <property type="match status" value="1"/>
</dbReference>
<dbReference type="Pfam" id="PF16116">
    <property type="entry name" value="DUF4832"/>
    <property type="match status" value="1"/>
</dbReference>
<dbReference type="InterPro" id="IPR013783">
    <property type="entry name" value="Ig-like_fold"/>
</dbReference>
<dbReference type="CDD" id="cd14256">
    <property type="entry name" value="Dockerin_I"/>
    <property type="match status" value="1"/>
</dbReference>
<reference evidence="3 4" key="1">
    <citation type="submission" date="2013-07" db="EMBL/GenBank/DDBJ databases">
        <authorList>
            <person name="Weinstock G."/>
            <person name="Sodergren E."/>
            <person name="Wylie T."/>
            <person name="Fulton L."/>
            <person name="Fulton R."/>
            <person name="Fronick C."/>
            <person name="O'Laughlin M."/>
            <person name="Godfrey J."/>
            <person name="Miner T."/>
            <person name="Herter B."/>
            <person name="Appelbaum E."/>
            <person name="Cordes M."/>
            <person name="Lek S."/>
            <person name="Wollam A."/>
            <person name="Pepin K.H."/>
            <person name="Palsikar V.B."/>
            <person name="Mitreva M."/>
            <person name="Wilson R.K."/>
        </authorList>
    </citation>
    <scope>NUCLEOTIDE SEQUENCE [LARGE SCALE GENOMIC DNA]</scope>
    <source>
        <strain evidence="3 4">ATCC 27760</strain>
    </source>
</reference>
<dbReference type="Pfam" id="PF00404">
    <property type="entry name" value="Dockerin_1"/>
    <property type="match status" value="1"/>
</dbReference>
<evidence type="ECO:0000256" key="1">
    <source>
        <dbReference type="SAM" id="SignalP"/>
    </source>
</evidence>
<protein>
    <submittedName>
        <fullName evidence="3">Dockerin type I repeat-containing domain protein</fullName>
    </submittedName>
</protein>
<dbReference type="PROSITE" id="PS51766">
    <property type="entry name" value="DOCKERIN"/>
    <property type="match status" value="1"/>
</dbReference>
<sequence length="805" mass="88956">MKFTKIIAAALALLCGSAMLPKATVGAEEVLLDSGIDYTESTETLGNPGAGYSSGVAVSCKPNDTKVYNPTASLVVLFVDIGGFSSGANGTTDDSGNYTAGTDYDLDETFFTNFRKTLENCRKNGCTIGIRFRYDANGVRNPEPATFEQMCKHIEQIRKDGFLEDYKDIIAYVESGFVGCYGEQWGGKYCSLEDKAKLLDLLLDVVPDPIPVTVRTPNIFAKWAGIEESELGEYVLEPNSKASRVGLYNDGYMGSDSDLGTFHNRERDLKWLRQQTYTSYYGGEFSGNLDFAKQYDTYLPENAVPEMYYSHLSYINSNIFKLYQDYTFGKEYDVENVDNSAYYGETVFKFIRDHIGYRFVLRDSDLSESVEQNGILKVCTKIENTGFANPIMQQKAEIILEKDGNYIRTAVDANANQWYSCTTVSPEFDLKLPAGIEAGKWNVYLKLSTGENDISETNVRSIQFANHDTWNSALGANYLGSFSATESDKPQTDNDFYQINTEQELPHSDGSVYTYQNLSVVDGISSNDTEYAEDKCTVTDDNGNQLYITNNDQYLYVFADLTYDAASPVYNLSFQNKTSGKRCWIYYQGNGFVYFNNGVPSGCVQKHGGRKVEFRIPLGELVDLKAGTEISNISVTIQDQANSWVNAGSVNADSYILQDNFDVYSAKQTVYLAEKDTMLLTPETSGTGLSYQWYHNGEAIDGATEKAYTVTANTQEDCGVYSVAVSSPSGTVKIVELCDVKGIISQTISGDVNQDGVVNTADIVVLQKYLLGIDILTEEQAELADTTADGTVNGLDLGLLRSMIG</sequence>
<dbReference type="SUPFAM" id="SSF48726">
    <property type="entry name" value="Immunoglobulin"/>
    <property type="match status" value="1"/>
</dbReference>
<dbReference type="InterPro" id="IPR002105">
    <property type="entry name" value="Dockerin_1_rpt"/>
</dbReference>
<evidence type="ECO:0000259" key="2">
    <source>
        <dbReference type="PROSITE" id="PS51766"/>
    </source>
</evidence>
<proteinExistence type="predicted"/>
<dbReference type="AlphaFoldDB" id="U2M6J0"/>
<accession>U2M6J0</accession>
<dbReference type="Gene3D" id="2.60.40.10">
    <property type="entry name" value="Immunoglobulins"/>
    <property type="match status" value="1"/>
</dbReference>
<dbReference type="PATRIC" id="fig|411473.3.peg.212"/>
<comment type="caution">
    <text evidence="3">The sequence shown here is derived from an EMBL/GenBank/DDBJ whole genome shotgun (WGS) entry which is preliminary data.</text>
</comment>
<dbReference type="InterPro" id="IPR032379">
    <property type="entry name" value="DUF4874"/>
</dbReference>
<dbReference type="GO" id="GO:0000272">
    <property type="term" value="P:polysaccharide catabolic process"/>
    <property type="evidence" value="ECO:0007669"/>
    <property type="project" value="InterPro"/>
</dbReference>
<dbReference type="SUPFAM" id="SSF63446">
    <property type="entry name" value="Type I dockerin domain"/>
    <property type="match status" value="1"/>
</dbReference>
<dbReference type="eggNOG" id="ENOG502Z8UY">
    <property type="taxonomic scope" value="Bacteria"/>
</dbReference>
<dbReference type="HOGENOM" id="CLU_348108_0_0_9"/>
<dbReference type="InterPro" id="IPR032267">
    <property type="entry name" value="DUF4832"/>
</dbReference>
<dbReference type="Pfam" id="PF16173">
    <property type="entry name" value="DUF4874"/>
    <property type="match status" value="1"/>
</dbReference>
<dbReference type="GO" id="GO:0004553">
    <property type="term" value="F:hydrolase activity, hydrolyzing O-glycosyl compounds"/>
    <property type="evidence" value="ECO:0007669"/>
    <property type="project" value="InterPro"/>
</dbReference>
<evidence type="ECO:0000313" key="4">
    <source>
        <dbReference type="Proteomes" id="UP000016662"/>
    </source>
</evidence>
<feature type="domain" description="Dockerin" evidence="2">
    <location>
        <begin position="745"/>
        <end position="805"/>
    </location>
</feature>
<dbReference type="Gene3D" id="1.10.1330.10">
    <property type="entry name" value="Dockerin domain"/>
    <property type="match status" value="1"/>
</dbReference>
<dbReference type="EMBL" id="AWVF01000029">
    <property type="protein sequence ID" value="ERJ97364.1"/>
    <property type="molecule type" value="Genomic_DNA"/>
</dbReference>
<dbReference type="Proteomes" id="UP000016662">
    <property type="component" value="Unassembled WGS sequence"/>
</dbReference>
<dbReference type="InterPro" id="IPR036179">
    <property type="entry name" value="Ig-like_dom_sf"/>
</dbReference>
<dbReference type="RefSeq" id="WP_021681859.1">
    <property type="nucleotide sequence ID" value="NZ_KI260389.1"/>
</dbReference>
<feature type="signal peptide" evidence="1">
    <location>
        <begin position="1"/>
        <end position="23"/>
    </location>
</feature>
<name>U2M6J0_9FIRM</name>